<reference evidence="3" key="1">
    <citation type="submission" date="2023-02" db="EMBL/GenBank/DDBJ databases">
        <title>Nocardiopsis ansamitocini NBRC 112285.</title>
        <authorList>
            <person name="Ichikawa N."/>
            <person name="Sato H."/>
            <person name="Tonouchi N."/>
        </authorList>
    </citation>
    <scope>NUCLEOTIDE SEQUENCE</scope>
    <source>
        <strain evidence="3">NBRC 112285</strain>
    </source>
</reference>
<evidence type="ECO:0000259" key="2">
    <source>
        <dbReference type="Pfam" id="PF14530"/>
    </source>
</evidence>
<dbReference type="InterPro" id="IPR012347">
    <property type="entry name" value="Ferritin-like"/>
</dbReference>
<feature type="region of interest" description="Disordered" evidence="1">
    <location>
        <begin position="1"/>
        <end position="21"/>
    </location>
</feature>
<dbReference type="InterPro" id="IPR009078">
    <property type="entry name" value="Ferritin-like_SF"/>
</dbReference>
<evidence type="ECO:0000313" key="4">
    <source>
        <dbReference type="Proteomes" id="UP001165092"/>
    </source>
</evidence>
<keyword evidence="4" id="KW-1185">Reference proteome</keyword>
<organism evidence="3 4">
    <name type="scientific">Nocardiopsis ansamitocini</name>
    <dbReference type="NCBI Taxonomy" id="1670832"/>
    <lineage>
        <taxon>Bacteria</taxon>
        <taxon>Bacillati</taxon>
        <taxon>Actinomycetota</taxon>
        <taxon>Actinomycetes</taxon>
        <taxon>Streptosporangiales</taxon>
        <taxon>Nocardiopsidaceae</taxon>
        <taxon>Nocardiopsis</taxon>
    </lineage>
</organism>
<dbReference type="Pfam" id="PF14530">
    <property type="entry name" value="DUF4439"/>
    <property type="match status" value="1"/>
</dbReference>
<evidence type="ECO:0000313" key="3">
    <source>
        <dbReference type="EMBL" id="GLU46447.1"/>
    </source>
</evidence>
<accession>A0A9W6P3L0</accession>
<dbReference type="SUPFAM" id="SSF47240">
    <property type="entry name" value="Ferritin-like"/>
    <property type="match status" value="1"/>
</dbReference>
<dbReference type="InterPro" id="IPR029447">
    <property type="entry name" value="DUF4439"/>
</dbReference>
<dbReference type="Gene3D" id="1.20.1260.10">
    <property type="match status" value="1"/>
</dbReference>
<dbReference type="RefSeq" id="WP_285757296.1">
    <property type="nucleotide sequence ID" value="NZ_BSQG01000001.1"/>
</dbReference>
<dbReference type="AlphaFoldDB" id="A0A9W6P3L0"/>
<feature type="domain" description="DUF4439" evidence="2">
    <location>
        <begin position="21"/>
        <end position="148"/>
    </location>
</feature>
<dbReference type="EMBL" id="BSQG01000001">
    <property type="protein sequence ID" value="GLU46447.1"/>
    <property type="molecule type" value="Genomic_DNA"/>
</dbReference>
<gene>
    <name evidence="3" type="ORF">Nans01_07980</name>
</gene>
<sequence>MSTTPPSPDPTGSELPGVDSLQDALHAEHAAVYGYSYLGAQASERFEEAFRERFNAHRAQRDAVRTALVERAAEPVAGAAAYALPDDTDEDSLVNHADLLEQVAAQAYLELAGCTDPELRDLAGRSLRQTALSRAALALPLGPFPGFPGEEL</sequence>
<dbReference type="Proteomes" id="UP001165092">
    <property type="component" value="Unassembled WGS sequence"/>
</dbReference>
<protein>
    <recommendedName>
        <fullName evidence="2">DUF4439 domain-containing protein</fullName>
    </recommendedName>
</protein>
<dbReference type="CDD" id="cd00657">
    <property type="entry name" value="Ferritin_like"/>
    <property type="match status" value="1"/>
</dbReference>
<name>A0A9W6P3L0_9ACTN</name>
<comment type="caution">
    <text evidence="3">The sequence shown here is derived from an EMBL/GenBank/DDBJ whole genome shotgun (WGS) entry which is preliminary data.</text>
</comment>
<evidence type="ECO:0000256" key="1">
    <source>
        <dbReference type="SAM" id="MobiDB-lite"/>
    </source>
</evidence>
<proteinExistence type="predicted"/>